<dbReference type="InterPro" id="IPR036390">
    <property type="entry name" value="WH_DNA-bd_sf"/>
</dbReference>
<keyword evidence="1" id="KW-0805">Transcription regulation</keyword>
<dbReference type="GO" id="GO:0005829">
    <property type="term" value="C:cytosol"/>
    <property type="evidence" value="ECO:0007669"/>
    <property type="project" value="TreeGrafter"/>
</dbReference>
<dbReference type="GO" id="GO:0043565">
    <property type="term" value="F:sequence-specific DNA binding"/>
    <property type="evidence" value="ECO:0007669"/>
    <property type="project" value="InterPro"/>
</dbReference>
<evidence type="ECO:0000259" key="4">
    <source>
        <dbReference type="PROSITE" id="PS50956"/>
    </source>
</evidence>
<dbReference type="GeneID" id="89564861"/>
<organism evidence="6">
    <name type="scientific">Intestinibacter bartlettii</name>
    <dbReference type="NCBI Taxonomy" id="261299"/>
    <lineage>
        <taxon>Bacteria</taxon>
        <taxon>Bacillati</taxon>
        <taxon>Bacillota</taxon>
        <taxon>Clostridia</taxon>
        <taxon>Peptostreptococcales</taxon>
        <taxon>Peptostreptococcaceae</taxon>
        <taxon>Intestinibacter</taxon>
    </lineage>
</organism>
<evidence type="ECO:0000256" key="2">
    <source>
        <dbReference type="ARBA" id="ARBA00023125"/>
    </source>
</evidence>
<dbReference type="InterPro" id="IPR000485">
    <property type="entry name" value="AsnC-type_HTH_dom"/>
</dbReference>
<dbReference type="Proteomes" id="UP001299409">
    <property type="component" value="Unassembled WGS sequence"/>
</dbReference>
<keyword evidence="7" id="KW-1185">Reference proteome</keyword>
<dbReference type="SUPFAM" id="SSF46785">
    <property type="entry name" value="Winged helix' DNA-binding domain"/>
    <property type="match status" value="1"/>
</dbReference>
<dbReference type="SUPFAM" id="SSF54909">
    <property type="entry name" value="Dimeric alpha+beta barrel"/>
    <property type="match status" value="1"/>
</dbReference>
<gene>
    <name evidence="6" type="primary">lrpC_1</name>
    <name evidence="6" type="ORF">IBLFYP30_00558</name>
    <name evidence="5" type="ORF">LIP50_01590</name>
</gene>
<dbReference type="Pfam" id="PF13412">
    <property type="entry name" value="HTH_24"/>
    <property type="match status" value="1"/>
</dbReference>
<evidence type="ECO:0000256" key="1">
    <source>
        <dbReference type="ARBA" id="ARBA00023015"/>
    </source>
</evidence>
<dbReference type="InterPro" id="IPR019887">
    <property type="entry name" value="Tscrpt_reg_AsnC/Lrp_C"/>
</dbReference>
<reference evidence="5 7" key="2">
    <citation type="submission" date="2021-10" db="EMBL/GenBank/DDBJ databases">
        <title>Collection of gut derived symbiotic bacterial strains cultured from healthy donors.</title>
        <authorList>
            <person name="Lin H."/>
            <person name="Littmann E."/>
            <person name="Claire K."/>
            <person name="Pamer E."/>
        </authorList>
    </citation>
    <scope>NUCLEOTIDE SEQUENCE [LARGE SCALE GENOMIC DNA]</scope>
    <source>
        <strain evidence="5 7">MSK.17.68</strain>
    </source>
</reference>
<keyword evidence="2" id="KW-0238">DNA-binding</keyword>
<evidence type="ECO:0000313" key="6">
    <source>
        <dbReference type="EMBL" id="VYU55285.1"/>
    </source>
</evidence>
<protein>
    <submittedName>
        <fullName evidence="6">HTH-type transcriptional regulator LrpC</fullName>
    </submittedName>
    <submittedName>
        <fullName evidence="5">Lrp/AsnC family transcriptional regulator</fullName>
    </submittedName>
</protein>
<dbReference type="PRINTS" id="PR00033">
    <property type="entry name" value="HTHASNC"/>
</dbReference>
<feature type="domain" description="HTH asnC-type" evidence="4">
    <location>
        <begin position="15"/>
        <end position="76"/>
    </location>
</feature>
<reference evidence="6" key="1">
    <citation type="submission" date="2019-11" db="EMBL/GenBank/DDBJ databases">
        <authorList>
            <person name="Feng L."/>
        </authorList>
    </citation>
    <scope>NUCLEOTIDE SEQUENCE</scope>
    <source>
        <strain evidence="6">IbartlettiiLFYP30</strain>
    </source>
</reference>
<dbReference type="GO" id="GO:0043200">
    <property type="term" value="P:response to amino acid"/>
    <property type="evidence" value="ECO:0007669"/>
    <property type="project" value="TreeGrafter"/>
</dbReference>
<dbReference type="CDD" id="cd00090">
    <property type="entry name" value="HTH_ARSR"/>
    <property type="match status" value="1"/>
</dbReference>
<dbReference type="AlphaFoldDB" id="A0A6N3FTC1"/>
<dbReference type="InterPro" id="IPR019888">
    <property type="entry name" value="Tscrpt_reg_AsnC-like"/>
</dbReference>
<dbReference type="PANTHER" id="PTHR30154">
    <property type="entry name" value="LEUCINE-RESPONSIVE REGULATORY PROTEIN"/>
    <property type="match status" value="1"/>
</dbReference>
<dbReference type="Pfam" id="PF01037">
    <property type="entry name" value="AsnC_trans_reg"/>
    <property type="match status" value="1"/>
</dbReference>
<dbReference type="InterPro" id="IPR011008">
    <property type="entry name" value="Dimeric_a/b-barrel"/>
</dbReference>
<dbReference type="Gene3D" id="3.30.70.920">
    <property type="match status" value="1"/>
</dbReference>
<proteinExistence type="predicted"/>
<name>A0A6N3FTC1_9FIRM</name>
<accession>A0A6N3FTC1</accession>
<evidence type="ECO:0000313" key="7">
    <source>
        <dbReference type="Proteomes" id="UP001299409"/>
    </source>
</evidence>
<evidence type="ECO:0000313" key="5">
    <source>
        <dbReference type="EMBL" id="MCB5444890.1"/>
    </source>
</evidence>
<dbReference type="InterPro" id="IPR011991">
    <property type="entry name" value="ArsR-like_HTH"/>
</dbReference>
<evidence type="ECO:0000256" key="3">
    <source>
        <dbReference type="ARBA" id="ARBA00023163"/>
    </source>
</evidence>
<dbReference type="SMART" id="SM00344">
    <property type="entry name" value="HTH_ASNC"/>
    <property type="match status" value="1"/>
</dbReference>
<dbReference type="EMBL" id="JAJBMB010000001">
    <property type="protein sequence ID" value="MCB5444890.1"/>
    <property type="molecule type" value="Genomic_DNA"/>
</dbReference>
<dbReference type="EMBL" id="CACRUE010000045">
    <property type="protein sequence ID" value="VYU55285.1"/>
    <property type="molecule type" value="Genomic_DNA"/>
</dbReference>
<dbReference type="Gene3D" id="1.10.10.10">
    <property type="entry name" value="Winged helix-like DNA-binding domain superfamily/Winged helix DNA-binding domain"/>
    <property type="match status" value="1"/>
</dbReference>
<dbReference type="InterPro" id="IPR036388">
    <property type="entry name" value="WH-like_DNA-bd_sf"/>
</dbReference>
<keyword evidence="3" id="KW-0804">Transcription</keyword>
<dbReference type="PROSITE" id="PS50956">
    <property type="entry name" value="HTH_ASNC_2"/>
    <property type="match status" value="1"/>
</dbReference>
<dbReference type="RefSeq" id="WP_007287214.1">
    <property type="nucleotide sequence ID" value="NZ_BAABXU010000001.1"/>
</dbReference>
<sequence>MREDSLDFDKLGIHLDKTDIKILKLLANDSRISYAEIAREVHLSRMAVRERVMKMVEEGVVERFTVQLDSKKVGLNTPVFLQVEAAPSKLDDVANELAKHPKIESVCAMTGKNELYANAFVKDVESLQQFVFEEIYKIDGVVKVEYNIITKKYKSRRLFT</sequence>
<dbReference type="PANTHER" id="PTHR30154:SF34">
    <property type="entry name" value="TRANSCRIPTIONAL REGULATOR AZLB"/>
    <property type="match status" value="1"/>
</dbReference>